<evidence type="ECO:0000256" key="2">
    <source>
        <dbReference type="ARBA" id="ARBA00001089"/>
    </source>
</evidence>
<dbReference type="NCBIfam" id="TIGR00066">
    <property type="entry name" value="g_glut_trans"/>
    <property type="match status" value="1"/>
</dbReference>
<dbReference type="EC" id="3.4.19.13" evidence="11"/>
<dbReference type="PRINTS" id="PR01210">
    <property type="entry name" value="GGTRANSPTASE"/>
</dbReference>
<dbReference type="GO" id="GO:0036374">
    <property type="term" value="F:glutathione hydrolase activity"/>
    <property type="evidence" value="ECO:0007669"/>
    <property type="project" value="UniProtKB-UniRule"/>
</dbReference>
<dbReference type="Pfam" id="PF01019">
    <property type="entry name" value="G_glu_transpept"/>
    <property type="match status" value="1"/>
</dbReference>
<feature type="signal peptide" evidence="13">
    <location>
        <begin position="1"/>
        <end position="18"/>
    </location>
</feature>
<evidence type="ECO:0000256" key="13">
    <source>
        <dbReference type="SAM" id="SignalP"/>
    </source>
</evidence>
<dbReference type="InterPro" id="IPR043137">
    <property type="entry name" value="GGT_ssub_C"/>
</dbReference>
<dbReference type="Proteomes" id="UP000053681">
    <property type="component" value="Unassembled WGS sequence"/>
</dbReference>
<keyword evidence="15" id="KW-1185">Reference proteome</keyword>
<comment type="catalytic activity">
    <reaction evidence="8 11">
        <text>an N-terminal (5-L-glutamyl)-[peptide] + an alpha-amino acid = 5-L-glutamyl amino acid + an N-terminal L-alpha-aminoacyl-[peptide]</text>
        <dbReference type="Rhea" id="RHEA:23904"/>
        <dbReference type="Rhea" id="RHEA-COMP:9780"/>
        <dbReference type="Rhea" id="RHEA-COMP:9795"/>
        <dbReference type="ChEBI" id="CHEBI:77644"/>
        <dbReference type="ChEBI" id="CHEBI:78597"/>
        <dbReference type="ChEBI" id="CHEBI:78599"/>
        <dbReference type="ChEBI" id="CHEBI:78608"/>
        <dbReference type="EC" id="2.3.2.2"/>
    </reaction>
</comment>
<organism evidence="14 15">
    <name type="scientific">Priestia veravalensis</name>
    <dbReference type="NCBI Taxonomy" id="1414648"/>
    <lineage>
        <taxon>Bacteria</taxon>
        <taxon>Bacillati</taxon>
        <taxon>Bacillota</taxon>
        <taxon>Bacilli</taxon>
        <taxon>Bacillales</taxon>
        <taxon>Bacillaceae</taxon>
        <taxon>Priestia</taxon>
    </lineage>
</organism>
<keyword evidence="4 11" id="KW-0808">Transferase</keyword>
<dbReference type="PROSITE" id="PS00462">
    <property type="entry name" value="G_GLU_TRANSPEPTIDASE"/>
    <property type="match status" value="1"/>
</dbReference>
<feature type="binding site" evidence="10">
    <location>
        <position position="478"/>
    </location>
    <ligand>
        <name>L-glutamate</name>
        <dbReference type="ChEBI" id="CHEBI:29985"/>
    </ligand>
</feature>
<feature type="binding site" evidence="10">
    <location>
        <position position="105"/>
    </location>
    <ligand>
        <name>L-glutamate</name>
        <dbReference type="ChEBI" id="CHEBI:29985"/>
    </ligand>
</feature>
<dbReference type="InterPro" id="IPR043138">
    <property type="entry name" value="GGT_lsub"/>
</dbReference>
<name>A0A0V8JK71_9BACI</name>
<feature type="binding site" evidence="10">
    <location>
        <begin position="456"/>
        <end position="457"/>
    </location>
    <ligand>
        <name>L-glutamate</name>
        <dbReference type="ChEBI" id="CHEBI:29985"/>
    </ligand>
</feature>
<comment type="subunit">
    <text evidence="11">This enzyme consists of two polypeptide chains, which are synthesized in precursor form from a single polypeptide.</text>
</comment>
<dbReference type="GO" id="GO:0006750">
    <property type="term" value="P:glutathione biosynthetic process"/>
    <property type="evidence" value="ECO:0007669"/>
    <property type="project" value="UniProtKB-KW"/>
</dbReference>
<dbReference type="Gene3D" id="3.60.20.40">
    <property type="match status" value="1"/>
</dbReference>
<feature type="active site" description="Nucleophile" evidence="9">
    <location>
        <position position="395"/>
    </location>
</feature>
<dbReference type="RefSeq" id="WP_061785962.1">
    <property type="nucleotide sequence ID" value="NZ_KQ758658.1"/>
</dbReference>
<dbReference type="GO" id="GO:0103068">
    <property type="term" value="F:leukotriene C4 gamma-glutamyl transferase activity"/>
    <property type="evidence" value="ECO:0007669"/>
    <property type="project" value="UniProtKB-EC"/>
</dbReference>
<protein>
    <recommendedName>
        <fullName evidence="11">Glutathione hydrolase proenzyme</fullName>
        <ecNumber evidence="11">2.3.2.2</ecNumber>
        <ecNumber evidence="11">3.4.19.13</ecNumber>
    </recommendedName>
    <component>
        <recommendedName>
            <fullName evidence="11">Glutathione hydrolase large chain</fullName>
        </recommendedName>
    </component>
    <component>
        <recommendedName>
            <fullName evidence="11">Glutathione hydrolase small chain</fullName>
        </recommendedName>
    </component>
</protein>
<evidence type="ECO:0000256" key="3">
    <source>
        <dbReference type="ARBA" id="ARBA00009381"/>
    </source>
</evidence>
<sequence length="693" mass="76285">MKVLKSFFAIMLVFSVIAPVGSAEVPGVNRSMKQGATKGLVSVSHPLAAKVGKEVLENGGNAVDAAVAIQLSLNVVEPMMSGIGGGGFMMIYDEKENDIEMIDGREMAPANVTSKLFLDEKGKPVPFSKRHTTGKAVGVPGTAKVLEQALADHGTMTFEKLIEPAIKQADKGVKVNWSMAQYINENKSKLKNNKAASEIFFQNGEPLEEGDLLLQKDLAKTFRILQEDGPAAFYEGDIAKALAEEVQAKEGTMTEEDLKNYTVKKREPVATTYRGYDVISAAPPSSGGLTVLQILKLMEGYDVKKMGANSPQYLHYLTEAMHLAYADRAAYMADEDFYSVPKEGLLNEEYLKERRKLINKNRSIPEVKEGDPWKYQEGEKEKKKVVKEETPIGQTTHFSVVDKWGNMVSYTTTIEQVFGSGIMVPGYGFMLNNEMTDFDATPGGVNEVEPGKRPRSSMSPTFLGKDGKPFMAIGSPGGPTIIASVAETIMNVVDHDMPIQEAILTPRIYSAAYPTVRWEPDIDQNTRLELMAKGHAFEETAQHIGNVQAAILNRETGKMYGGADNTREGTVLGVDRFSYKAKQPKPIQEQKEGPFTVKVNNVEYPYTHDQLKLIDGKPYVQADKLLLGLGLLKTSDLKMYKPTKHSYLPAATTAVGAGFEVEWDEEKKELSLERDPVEIDNPIDDEDGDIITN</sequence>
<dbReference type="SUPFAM" id="SSF56235">
    <property type="entry name" value="N-terminal nucleophile aminohydrolases (Ntn hydrolases)"/>
    <property type="match status" value="1"/>
</dbReference>
<evidence type="ECO:0000256" key="10">
    <source>
        <dbReference type="PIRSR" id="PIRSR600101-2"/>
    </source>
</evidence>
<dbReference type="PANTHER" id="PTHR43199">
    <property type="entry name" value="GLUTATHIONE HYDROLASE"/>
    <property type="match status" value="1"/>
</dbReference>
<dbReference type="AlphaFoldDB" id="A0A0V8JK71"/>
<dbReference type="GO" id="GO:0006751">
    <property type="term" value="P:glutathione catabolic process"/>
    <property type="evidence" value="ECO:0007669"/>
    <property type="project" value="UniProtKB-UniRule"/>
</dbReference>
<evidence type="ECO:0000313" key="14">
    <source>
        <dbReference type="EMBL" id="KSU87451.1"/>
    </source>
</evidence>
<feature type="region of interest" description="Disordered" evidence="12">
    <location>
        <begin position="674"/>
        <end position="693"/>
    </location>
</feature>
<dbReference type="InterPro" id="IPR055262">
    <property type="entry name" value="GGT_CS"/>
</dbReference>
<dbReference type="EMBL" id="LNQP01000043">
    <property type="protein sequence ID" value="KSU87451.1"/>
    <property type="molecule type" value="Genomic_DNA"/>
</dbReference>
<evidence type="ECO:0000256" key="1">
    <source>
        <dbReference type="ARBA" id="ARBA00001049"/>
    </source>
</evidence>
<proteinExistence type="inferred from homology"/>
<dbReference type="EC" id="2.3.2.2" evidence="11"/>
<keyword evidence="11" id="KW-0317">Glutathione biosynthesis</keyword>
<comment type="PTM">
    <text evidence="11">Cleaved by autocatalysis into a large and a small subunit.</text>
</comment>
<feature type="chain" id="PRO_5038915857" description="Glutathione hydrolase proenzyme" evidence="13">
    <location>
        <begin position="19"/>
        <end position="693"/>
    </location>
</feature>
<dbReference type="Gene3D" id="1.10.246.130">
    <property type="match status" value="1"/>
</dbReference>
<reference evidence="14 15" key="1">
    <citation type="submission" date="2015-11" db="EMBL/GenBank/DDBJ databases">
        <title>Bacillus caseinolyticus sp nov.</title>
        <authorList>
            <person name="Dastager S.G."/>
            <person name="Mawlankar R."/>
        </authorList>
    </citation>
    <scope>NUCLEOTIDE SEQUENCE [LARGE SCALE GENOMIC DNA]</scope>
    <source>
        <strain evidence="14 15">SGD-V-76</strain>
    </source>
</reference>
<accession>A0A0V8JK71</accession>
<dbReference type="InterPro" id="IPR051792">
    <property type="entry name" value="GGT_bact"/>
</dbReference>
<dbReference type="InterPro" id="IPR029055">
    <property type="entry name" value="Ntn_hydrolases_N"/>
</dbReference>
<comment type="catalytic activity">
    <reaction evidence="1 11">
        <text>an S-substituted glutathione + H2O = an S-substituted L-cysteinylglycine + L-glutamate</text>
        <dbReference type="Rhea" id="RHEA:59468"/>
        <dbReference type="ChEBI" id="CHEBI:15377"/>
        <dbReference type="ChEBI" id="CHEBI:29985"/>
        <dbReference type="ChEBI" id="CHEBI:90779"/>
        <dbReference type="ChEBI" id="CHEBI:143103"/>
        <dbReference type="EC" id="3.4.19.13"/>
    </reaction>
</comment>
<keyword evidence="13" id="KW-0732">Signal</keyword>
<evidence type="ECO:0000256" key="9">
    <source>
        <dbReference type="PIRSR" id="PIRSR600101-1"/>
    </source>
</evidence>
<keyword evidence="5 11" id="KW-0378">Hydrolase</keyword>
<feature type="binding site" evidence="10">
    <location>
        <position position="437"/>
    </location>
    <ligand>
        <name>L-glutamate</name>
        <dbReference type="ChEBI" id="CHEBI:29985"/>
    </ligand>
</feature>
<dbReference type="UniPathway" id="UPA00204"/>
<evidence type="ECO:0000256" key="7">
    <source>
        <dbReference type="ARBA" id="ARBA00023315"/>
    </source>
</evidence>
<evidence type="ECO:0000256" key="4">
    <source>
        <dbReference type="ARBA" id="ARBA00022679"/>
    </source>
</evidence>
<comment type="caution">
    <text evidence="14">The sequence shown here is derived from an EMBL/GenBank/DDBJ whole genome shotgun (WGS) entry which is preliminary data.</text>
</comment>
<evidence type="ECO:0000256" key="8">
    <source>
        <dbReference type="ARBA" id="ARBA00047417"/>
    </source>
</evidence>
<evidence type="ECO:0000313" key="15">
    <source>
        <dbReference type="Proteomes" id="UP000053681"/>
    </source>
</evidence>
<gene>
    <name evidence="14" type="ORF">AS180_12915</name>
</gene>
<comment type="similarity">
    <text evidence="3 11">Belongs to the gamma-glutamyltransferase family.</text>
</comment>
<keyword evidence="7 11" id="KW-0012">Acyltransferase</keyword>
<comment type="catalytic activity">
    <reaction evidence="2 11">
        <text>glutathione + H2O = L-cysteinylglycine + L-glutamate</text>
        <dbReference type="Rhea" id="RHEA:28807"/>
        <dbReference type="ChEBI" id="CHEBI:15377"/>
        <dbReference type="ChEBI" id="CHEBI:29985"/>
        <dbReference type="ChEBI" id="CHEBI:57925"/>
        <dbReference type="ChEBI" id="CHEBI:61694"/>
        <dbReference type="EC" id="3.4.19.13"/>
    </reaction>
</comment>
<evidence type="ECO:0000256" key="12">
    <source>
        <dbReference type="SAM" id="MobiDB-lite"/>
    </source>
</evidence>
<evidence type="ECO:0000256" key="5">
    <source>
        <dbReference type="ARBA" id="ARBA00022801"/>
    </source>
</evidence>
<evidence type="ECO:0000256" key="6">
    <source>
        <dbReference type="ARBA" id="ARBA00023145"/>
    </source>
</evidence>
<comment type="pathway">
    <text evidence="11">Sulfur metabolism; glutathione metabolism.</text>
</comment>
<feature type="compositionally biased region" description="Acidic residues" evidence="12">
    <location>
        <begin position="681"/>
        <end position="693"/>
    </location>
</feature>
<dbReference type="PANTHER" id="PTHR43199:SF1">
    <property type="entry name" value="GLUTATHIONE HYDROLASE PROENZYME"/>
    <property type="match status" value="1"/>
</dbReference>
<dbReference type="InterPro" id="IPR000101">
    <property type="entry name" value="GGT_peptidase"/>
</dbReference>
<keyword evidence="6 11" id="KW-0865">Zymogen</keyword>
<evidence type="ECO:0000256" key="11">
    <source>
        <dbReference type="RuleBase" id="RU368036"/>
    </source>
</evidence>